<dbReference type="GO" id="GO:0043565">
    <property type="term" value="F:sequence-specific DNA binding"/>
    <property type="evidence" value="ECO:0007669"/>
    <property type="project" value="InterPro"/>
</dbReference>
<dbReference type="Pfam" id="PF02311">
    <property type="entry name" value="AraC_binding"/>
    <property type="match status" value="1"/>
</dbReference>
<proteinExistence type="predicted"/>
<accession>A0AAJ2SCI1</accession>
<dbReference type="InterPro" id="IPR037923">
    <property type="entry name" value="HTH-like"/>
</dbReference>
<evidence type="ECO:0000313" key="7">
    <source>
        <dbReference type="Proteomes" id="UP001275664"/>
    </source>
</evidence>
<gene>
    <name evidence="6" type="ORF">SIK69_19810</name>
    <name evidence="5" type="ORF">SIL20_19605</name>
</gene>
<dbReference type="InterPro" id="IPR018060">
    <property type="entry name" value="HTH_AraC"/>
</dbReference>
<protein>
    <submittedName>
        <fullName evidence="5">Helix-turn-helix domain-containing protein</fullName>
    </submittedName>
</protein>
<dbReference type="GO" id="GO:0003700">
    <property type="term" value="F:DNA-binding transcription factor activity"/>
    <property type="evidence" value="ECO:0007669"/>
    <property type="project" value="InterPro"/>
</dbReference>
<dbReference type="Proteomes" id="UP001282336">
    <property type="component" value="Unassembled WGS sequence"/>
</dbReference>
<feature type="domain" description="HTH araC/xylS-type" evidence="4">
    <location>
        <begin position="167"/>
        <end position="265"/>
    </location>
</feature>
<evidence type="ECO:0000313" key="5">
    <source>
        <dbReference type="EMBL" id="MDX6033711.1"/>
    </source>
</evidence>
<dbReference type="PANTHER" id="PTHR43280:SF2">
    <property type="entry name" value="HTH-TYPE TRANSCRIPTIONAL REGULATOR EXSA"/>
    <property type="match status" value="1"/>
</dbReference>
<keyword evidence="7" id="KW-1185">Reference proteome</keyword>
<dbReference type="Pfam" id="PF12833">
    <property type="entry name" value="HTH_18"/>
    <property type="match status" value="1"/>
</dbReference>
<keyword evidence="2" id="KW-0238">DNA-binding</keyword>
<dbReference type="EMBL" id="JAWXRC010000042">
    <property type="protein sequence ID" value="MDX6033711.1"/>
    <property type="molecule type" value="Genomic_DNA"/>
</dbReference>
<organism evidence="5 8">
    <name type="scientific">Scandinavium lactucae</name>
    <dbReference type="NCBI Taxonomy" id="3095028"/>
    <lineage>
        <taxon>Bacteria</taxon>
        <taxon>Pseudomonadati</taxon>
        <taxon>Pseudomonadota</taxon>
        <taxon>Gammaproteobacteria</taxon>
        <taxon>Enterobacterales</taxon>
        <taxon>Enterobacteriaceae</taxon>
        <taxon>Scandinavium</taxon>
    </lineage>
</organism>
<comment type="caution">
    <text evidence="5">The sequence shown here is derived from an EMBL/GenBank/DDBJ whole genome shotgun (WGS) entry which is preliminary data.</text>
</comment>
<dbReference type="EMBL" id="JAWXRD010000040">
    <property type="protein sequence ID" value="MDX6042439.1"/>
    <property type="molecule type" value="Genomic_DNA"/>
</dbReference>
<dbReference type="SUPFAM" id="SSF51215">
    <property type="entry name" value="Regulatory protein AraC"/>
    <property type="match status" value="1"/>
</dbReference>
<evidence type="ECO:0000256" key="2">
    <source>
        <dbReference type="ARBA" id="ARBA00023125"/>
    </source>
</evidence>
<evidence type="ECO:0000259" key="4">
    <source>
        <dbReference type="PROSITE" id="PS01124"/>
    </source>
</evidence>
<dbReference type="Gene3D" id="3.20.20.80">
    <property type="entry name" value="Glycosidases"/>
    <property type="match status" value="1"/>
</dbReference>
<evidence type="ECO:0000313" key="8">
    <source>
        <dbReference type="Proteomes" id="UP001282336"/>
    </source>
</evidence>
<dbReference type="SMART" id="SM00342">
    <property type="entry name" value="HTH_ARAC"/>
    <property type="match status" value="1"/>
</dbReference>
<dbReference type="Gene3D" id="2.60.40.1500">
    <property type="entry name" value="Glycosyl hydrolase domain, family 39"/>
    <property type="match status" value="1"/>
</dbReference>
<name>A0AAJ2SCI1_9ENTR</name>
<evidence type="ECO:0000256" key="1">
    <source>
        <dbReference type="ARBA" id="ARBA00023015"/>
    </source>
</evidence>
<reference evidence="5 7" key="1">
    <citation type="submission" date="2023-11" db="EMBL/GenBank/DDBJ databases">
        <title>Scandinavium wanjuensis sp. nov., isolated from lettuce South Korea.</title>
        <authorList>
            <person name="Park J."/>
            <person name="Park S."/>
            <person name="Oh K.K."/>
            <person name="Cho G.S."/>
            <person name="Franz C.M.A.P."/>
        </authorList>
    </citation>
    <scope>NUCLEOTIDE SEQUENCE</scope>
    <source>
        <strain evidence="5">V105_12</strain>
        <strain evidence="6 7">V105_6</strain>
    </source>
</reference>
<dbReference type="InterPro" id="IPR009057">
    <property type="entry name" value="Homeodomain-like_sf"/>
</dbReference>
<dbReference type="InterPro" id="IPR017853">
    <property type="entry name" value="GH"/>
</dbReference>
<dbReference type="Proteomes" id="UP001275664">
    <property type="component" value="Unassembled WGS sequence"/>
</dbReference>
<sequence>MDQSGSEFAVTVLDVRQLSQEESNALTLLWLLEGSAELETQDQRQTLSANSLTVINRNQRFHLTSTCPNATLQVTLSGPWLTRLYNDIFSHEYHIPDESSGSWPQCDELRHLLRQLLVVTLINHPSRYRLEAQRWLSEILLLLTTRFQQPARISQRSDNPGWSKRITQVVERIDASFTRRITLAEIAEAEFVSEAWLSRLFRKEVGVSFMQYITTLRLEKAADALRLSNRPLHQIALEQGFASTRMMSDLFRRYHQMTPREFRRLRQNPSSGARPRQATSDCLFPVAVDKLFSLLNEPETRGWEPSPLTLHQQQERIVDLRELTPRTTPLRHTRVMITLRELDDLLREDVRRELESLDAQIPVHGIDISEPFLSSRLFASGWDDPLMAGYACWYNLHQIFSWLAEKRWTVLLHTGLTTRSDLLRQFLKQSINHFPPQVTAGWQFVWHWSAQASDETRENVWQTQRAALREFLPKAKFGLWHRFAVSPLPLANEAIFQSRLLREADFLACPADANELLNLTELDPARLASTENYPVQKIRQIQSALRQQQISLPLWLLSWNTLTGNTRATNGWFFRGALLMHNLLGLSEQVWLAGFWLNSGLQGEARANDTLDTSSLALQYNHGLPRPIYWVLWLWQRLRGDVLVNDKNLLLLRHEDRYQLLLRNTVVFNPWLSSEEAFIQRFRQQYRVQLGGLSGAWRIKSHLYDQHNGALYPLLDAFTVASGPDEEIWRWVRHKARPTLAVRDEHLHDSWQITDSLESNALVLYELTPIR</sequence>
<dbReference type="RefSeq" id="WP_319630146.1">
    <property type="nucleotide sequence ID" value="NZ_JAWXRB010000045.1"/>
</dbReference>
<dbReference type="SUPFAM" id="SSF46689">
    <property type="entry name" value="Homeodomain-like"/>
    <property type="match status" value="2"/>
</dbReference>
<dbReference type="PROSITE" id="PS01124">
    <property type="entry name" value="HTH_ARAC_FAMILY_2"/>
    <property type="match status" value="1"/>
</dbReference>
<dbReference type="Gene3D" id="1.10.10.60">
    <property type="entry name" value="Homeodomain-like"/>
    <property type="match status" value="2"/>
</dbReference>
<dbReference type="AlphaFoldDB" id="A0AAJ2SCI1"/>
<evidence type="ECO:0000256" key="3">
    <source>
        <dbReference type="ARBA" id="ARBA00023163"/>
    </source>
</evidence>
<keyword evidence="1" id="KW-0805">Transcription regulation</keyword>
<evidence type="ECO:0000313" key="6">
    <source>
        <dbReference type="EMBL" id="MDX6042439.1"/>
    </source>
</evidence>
<dbReference type="InterPro" id="IPR003313">
    <property type="entry name" value="AraC-bd"/>
</dbReference>
<dbReference type="PANTHER" id="PTHR43280">
    <property type="entry name" value="ARAC-FAMILY TRANSCRIPTIONAL REGULATOR"/>
    <property type="match status" value="1"/>
</dbReference>
<dbReference type="SUPFAM" id="SSF51445">
    <property type="entry name" value="(Trans)glycosidases"/>
    <property type="match status" value="1"/>
</dbReference>
<keyword evidence="3" id="KW-0804">Transcription</keyword>